<evidence type="ECO:0000256" key="4">
    <source>
        <dbReference type="PROSITE-ProRule" id="PRU00810"/>
    </source>
</evidence>
<dbReference type="Proteomes" id="UP000008810">
    <property type="component" value="Chromosome 3"/>
</dbReference>
<evidence type="ECO:0000313" key="7">
    <source>
        <dbReference type="Proteomes" id="UP000008810"/>
    </source>
</evidence>
<dbReference type="OMA" id="TSCALNI"/>
<keyword evidence="7" id="KW-1185">Reference proteome</keyword>
<dbReference type="eggNOG" id="KOG4204">
    <property type="taxonomic scope" value="Eukaryota"/>
</dbReference>
<dbReference type="InterPro" id="IPR036600">
    <property type="entry name" value="PAH_sf"/>
</dbReference>
<reference evidence="6" key="3">
    <citation type="submission" date="2018-08" db="UniProtKB">
        <authorList>
            <consortium name="EnsemblPlants"/>
        </authorList>
    </citation>
    <scope>IDENTIFICATION</scope>
    <source>
        <strain evidence="6">cv. Bd21</strain>
    </source>
</reference>
<name>I1I3B3_BRADI</name>
<dbReference type="EnsemblPlants" id="KQJ96317">
    <property type="protein sequence ID" value="KQJ96317"/>
    <property type="gene ID" value="BRADI_3g22410v3"/>
</dbReference>
<dbReference type="InterPro" id="IPR003822">
    <property type="entry name" value="PAH"/>
</dbReference>
<protein>
    <recommendedName>
        <fullName evidence="8">Histone deacetylase interacting domain-containing protein</fullName>
    </recommendedName>
</protein>
<dbReference type="InParanoid" id="I1I3B3"/>
<dbReference type="STRING" id="15368.I1I3B3"/>
<keyword evidence="2" id="KW-0678">Repressor</keyword>
<dbReference type="AlphaFoldDB" id="I1I3B3"/>
<gene>
    <name evidence="5" type="ORF">BRADI_3g22410v3</name>
</gene>
<dbReference type="Pfam" id="PF02671">
    <property type="entry name" value="PAH"/>
    <property type="match status" value="1"/>
</dbReference>
<evidence type="ECO:0000256" key="2">
    <source>
        <dbReference type="ARBA" id="ARBA00022491"/>
    </source>
</evidence>
<evidence type="ECO:0000313" key="5">
    <source>
        <dbReference type="EMBL" id="KQJ96317.1"/>
    </source>
</evidence>
<dbReference type="OrthoDB" id="1913924at2759"/>
<dbReference type="GO" id="GO:0005634">
    <property type="term" value="C:nucleus"/>
    <property type="evidence" value="ECO:0007669"/>
    <property type="project" value="UniProtKB-SubCell"/>
</dbReference>
<keyword evidence="3 4" id="KW-0539">Nucleus</keyword>
<dbReference type="FunFam" id="1.20.1160.11:FF:000001">
    <property type="entry name" value="Paired amphipathic helix protein Sin3"/>
    <property type="match status" value="1"/>
</dbReference>
<dbReference type="SUPFAM" id="SSF47762">
    <property type="entry name" value="PAH2 domain"/>
    <property type="match status" value="1"/>
</dbReference>
<reference evidence="5" key="2">
    <citation type="submission" date="2017-06" db="EMBL/GenBank/DDBJ databases">
        <title>WGS assembly of Brachypodium distachyon.</title>
        <authorList>
            <consortium name="The International Brachypodium Initiative"/>
            <person name="Lucas S."/>
            <person name="Harmon-Smith M."/>
            <person name="Lail K."/>
            <person name="Tice H."/>
            <person name="Grimwood J."/>
            <person name="Bruce D."/>
            <person name="Barry K."/>
            <person name="Shu S."/>
            <person name="Lindquist E."/>
            <person name="Wang M."/>
            <person name="Pitluck S."/>
            <person name="Vogel J.P."/>
            <person name="Garvin D.F."/>
            <person name="Mockler T.C."/>
            <person name="Schmutz J."/>
            <person name="Rokhsar D."/>
            <person name="Bevan M.W."/>
        </authorList>
    </citation>
    <scope>NUCLEOTIDE SEQUENCE</scope>
    <source>
        <strain evidence="5">Bd21</strain>
    </source>
</reference>
<proteinExistence type="predicted"/>
<evidence type="ECO:0000256" key="1">
    <source>
        <dbReference type="ARBA" id="ARBA00004123"/>
    </source>
</evidence>
<dbReference type="HOGENOM" id="CLU_2416313_0_0_1"/>
<organism evidence="5">
    <name type="scientific">Brachypodium distachyon</name>
    <name type="common">Purple false brome</name>
    <name type="synonym">Trachynia distachya</name>
    <dbReference type="NCBI Taxonomy" id="15368"/>
    <lineage>
        <taxon>Eukaryota</taxon>
        <taxon>Viridiplantae</taxon>
        <taxon>Streptophyta</taxon>
        <taxon>Embryophyta</taxon>
        <taxon>Tracheophyta</taxon>
        <taxon>Spermatophyta</taxon>
        <taxon>Magnoliopsida</taxon>
        <taxon>Liliopsida</taxon>
        <taxon>Poales</taxon>
        <taxon>Poaceae</taxon>
        <taxon>BOP clade</taxon>
        <taxon>Pooideae</taxon>
        <taxon>Stipodae</taxon>
        <taxon>Brachypodieae</taxon>
        <taxon>Brachypodium</taxon>
    </lineage>
</organism>
<reference evidence="5 6" key="1">
    <citation type="journal article" date="2010" name="Nature">
        <title>Genome sequencing and analysis of the model grass Brachypodium distachyon.</title>
        <authorList>
            <consortium name="International Brachypodium Initiative"/>
        </authorList>
    </citation>
    <scope>NUCLEOTIDE SEQUENCE [LARGE SCALE GENOMIC DNA]</scope>
    <source>
        <strain evidence="5 6">Bd21</strain>
    </source>
</reference>
<dbReference type="PROSITE" id="PS51477">
    <property type="entry name" value="PAH"/>
    <property type="match status" value="1"/>
</dbReference>
<dbReference type="EMBL" id="CM000882">
    <property type="protein sequence ID" value="KQJ96317.1"/>
    <property type="molecule type" value="Genomic_DNA"/>
</dbReference>
<dbReference type="GO" id="GO:0003714">
    <property type="term" value="F:transcription corepressor activity"/>
    <property type="evidence" value="ECO:0007669"/>
    <property type="project" value="InterPro"/>
</dbReference>
<evidence type="ECO:0000256" key="3">
    <source>
        <dbReference type="ARBA" id="ARBA00023242"/>
    </source>
</evidence>
<dbReference type="InterPro" id="IPR039774">
    <property type="entry name" value="Sin3-like"/>
</dbReference>
<dbReference type="PANTHER" id="PTHR12346:SF0">
    <property type="entry name" value="SIN3A, ISOFORM G"/>
    <property type="match status" value="1"/>
</dbReference>
<dbReference type="PANTHER" id="PTHR12346">
    <property type="entry name" value="SIN3B-RELATED"/>
    <property type="match status" value="1"/>
</dbReference>
<accession>I1I3B3</accession>
<dbReference type="Gramene" id="KQJ96317">
    <property type="protein sequence ID" value="KQJ96317"/>
    <property type="gene ID" value="BRADI_3g22410v3"/>
</dbReference>
<evidence type="ECO:0008006" key="8">
    <source>
        <dbReference type="Google" id="ProtNLM"/>
    </source>
</evidence>
<comment type="subcellular location">
    <subcellularLocation>
        <location evidence="1 4">Nucleus</location>
    </subcellularLocation>
</comment>
<dbReference type="Gene3D" id="1.20.1160.11">
    <property type="entry name" value="Paired amphipathic helix"/>
    <property type="match status" value="1"/>
</dbReference>
<sequence>MDLKPAATDAFAYIAAVKDQLQGEPDKYQELINTLIEFQGNRIDKNSMLSRVKVLLAGCPELILGFNEFLSTSCALNIQEDKRQRQEDKKLL</sequence>
<evidence type="ECO:0000313" key="6">
    <source>
        <dbReference type="EnsemblPlants" id="KQJ96317"/>
    </source>
</evidence>